<evidence type="ECO:0000256" key="6">
    <source>
        <dbReference type="SAM" id="MobiDB-lite"/>
    </source>
</evidence>
<reference evidence="9" key="1">
    <citation type="submission" date="2022-11" db="EMBL/GenBank/DDBJ databases">
        <authorList>
            <person name="Petersen C."/>
        </authorList>
    </citation>
    <scope>NUCLEOTIDE SEQUENCE</scope>
    <source>
        <strain evidence="9">IBT 30069</strain>
    </source>
</reference>
<accession>A0A9W9GDW4</accession>
<evidence type="ECO:0000256" key="3">
    <source>
        <dbReference type="ARBA" id="ARBA00022989"/>
    </source>
</evidence>
<dbReference type="Pfam" id="PF20684">
    <property type="entry name" value="Fung_rhodopsin"/>
    <property type="match status" value="1"/>
</dbReference>
<evidence type="ECO:0000256" key="2">
    <source>
        <dbReference type="ARBA" id="ARBA00022692"/>
    </source>
</evidence>
<feature type="transmembrane region" description="Helical" evidence="7">
    <location>
        <begin position="40"/>
        <end position="68"/>
    </location>
</feature>
<feature type="transmembrane region" description="Helical" evidence="7">
    <location>
        <begin position="122"/>
        <end position="146"/>
    </location>
</feature>
<name>A0A9W9GDW4_9EURO</name>
<dbReference type="InterPro" id="IPR052337">
    <property type="entry name" value="SAT4-like"/>
</dbReference>
<dbReference type="InterPro" id="IPR049326">
    <property type="entry name" value="Rhodopsin_dom_fungi"/>
</dbReference>
<proteinExistence type="inferred from homology"/>
<feature type="region of interest" description="Disordered" evidence="6">
    <location>
        <begin position="198"/>
        <end position="242"/>
    </location>
</feature>
<organism evidence="9 10">
    <name type="scientific">Penicillium angulare</name>
    <dbReference type="NCBI Taxonomy" id="116970"/>
    <lineage>
        <taxon>Eukaryota</taxon>
        <taxon>Fungi</taxon>
        <taxon>Dikarya</taxon>
        <taxon>Ascomycota</taxon>
        <taxon>Pezizomycotina</taxon>
        <taxon>Eurotiomycetes</taxon>
        <taxon>Eurotiomycetidae</taxon>
        <taxon>Eurotiales</taxon>
        <taxon>Aspergillaceae</taxon>
        <taxon>Penicillium</taxon>
    </lineage>
</organism>
<comment type="subcellular location">
    <subcellularLocation>
        <location evidence="1">Membrane</location>
        <topology evidence="1">Multi-pass membrane protein</topology>
    </subcellularLocation>
</comment>
<protein>
    <recommendedName>
        <fullName evidence="8">Rhodopsin domain-containing protein</fullName>
    </recommendedName>
</protein>
<sequence length="264" mass="29825">MMFKLVFAMEFIYSSTIPAIKMSVLMFYRRIFPIRRFSYALYGCAFLALGWFIGVMVVNFVQCFPYAYFWKQYGDPNAKGKCIAVEDYFMGNGIAEAITDFIILVTPFYQVWKLQMPTSQKIAVSAIFGLGFFTCVAGALRCYAVYLMNENEDITWNFGRGFIWSSIEPSCGIISACLPTLRPLLRHFFPTAFGNSSHQKSSEFHPLSDRTNFGPGEGLAPQNDIRGGSSDSSAPLGSKQDPHHAIMVRQEFMFSTKSDEHEHA</sequence>
<evidence type="ECO:0000256" key="5">
    <source>
        <dbReference type="ARBA" id="ARBA00038359"/>
    </source>
</evidence>
<comment type="caution">
    <text evidence="9">The sequence shown here is derived from an EMBL/GenBank/DDBJ whole genome shotgun (WGS) entry which is preliminary data.</text>
</comment>
<evidence type="ECO:0000256" key="4">
    <source>
        <dbReference type="ARBA" id="ARBA00023136"/>
    </source>
</evidence>
<keyword evidence="4 7" id="KW-0472">Membrane</keyword>
<keyword evidence="10" id="KW-1185">Reference proteome</keyword>
<dbReference type="EMBL" id="JAPQKH010000001">
    <property type="protein sequence ID" value="KAJ5116812.1"/>
    <property type="molecule type" value="Genomic_DNA"/>
</dbReference>
<reference evidence="9" key="2">
    <citation type="journal article" date="2023" name="IMA Fungus">
        <title>Comparative genomic study of the Penicillium genus elucidates a diverse pangenome and 15 lateral gene transfer events.</title>
        <authorList>
            <person name="Petersen C."/>
            <person name="Sorensen T."/>
            <person name="Nielsen M.R."/>
            <person name="Sondergaard T.E."/>
            <person name="Sorensen J.L."/>
            <person name="Fitzpatrick D.A."/>
            <person name="Frisvad J.C."/>
            <person name="Nielsen K.L."/>
        </authorList>
    </citation>
    <scope>NUCLEOTIDE SEQUENCE</scope>
    <source>
        <strain evidence="9">IBT 30069</strain>
    </source>
</reference>
<feature type="domain" description="Rhodopsin" evidence="8">
    <location>
        <begin position="5"/>
        <end position="186"/>
    </location>
</feature>
<gene>
    <name evidence="9" type="ORF">N7456_001160</name>
</gene>
<evidence type="ECO:0000313" key="10">
    <source>
        <dbReference type="Proteomes" id="UP001149165"/>
    </source>
</evidence>
<dbReference type="OrthoDB" id="3934549at2759"/>
<comment type="similarity">
    <text evidence="5">Belongs to the SAT4 family.</text>
</comment>
<dbReference type="PANTHER" id="PTHR33048">
    <property type="entry name" value="PTH11-LIKE INTEGRAL MEMBRANE PROTEIN (AFU_ORTHOLOGUE AFUA_5G11245)"/>
    <property type="match status" value="1"/>
</dbReference>
<evidence type="ECO:0000256" key="1">
    <source>
        <dbReference type="ARBA" id="ARBA00004141"/>
    </source>
</evidence>
<keyword evidence="2 7" id="KW-0812">Transmembrane</keyword>
<dbReference type="AlphaFoldDB" id="A0A9W9GDW4"/>
<keyword evidence="3 7" id="KW-1133">Transmembrane helix</keyword>
<dbReference type="Proteomes" id="UP001149165">
    <property type="component" value="Unassembled WGS sequence"/>
</dbReference>
<evidence type="ECO:0000313" key="9">
    <source>
        <dbReference type="EMBL" id="KAJ5116812.1"/>
    </source>
</evidence>
<dbReference type="GO" id="GO:0016020">
    <property type="term" value="C:membrane"/>
    <property type="evidence" value="ECO:0007669"/>
    <property type="project" value="UniProtKB-SubCell"/>
</dbReference>
<evidence type="ECO:0000256" key="7">
    <source>
        <dbReference type="SAM" id="Phobius"/>
    </source>
</evidence>
<evidence type="ECO:0000259" key="8">
    <source>
        <dbReference type="Pfam" id="PF20684"/>
    </source>
</evidence>
<feature type="transmembrane region" description="Helical" evidence="7">
    <location>
        <begin position="6"/>
        <end position="28"/>
    </location>
</feature>
<dbReference type="PANTHER" id="PTHR33048:SF163">
    <property type="entry name" value="INTEGRAL MEMBRANE PROTEIN (AFU_ORTHOLOGUE AFUA_8G05510)"/>
    <property type="match status" value="1"/>
</dbReference>